<dbReference type="RefSeq" id="WP_147283875.1">
    <property type="nucleotide sequence ID" value="NZ_CP181246.1"/>
</dbReference>
<dbReference type="AlphaFoldDB" id="A0A378UHI9"/>
<gene>
    <name evidence="1" type="ORF">NCTC10295_00706</name>
</gene>
<dbReference type="EMBL" id="UGQS01000001">
    <property type="protein sequence ID" value="STZ75952.1"/>
    <property type="molecule type" value="Genomic_DNA"/>
</dbReference>
<dbReference type="Proteomes" id="UP000254651">
    <property type="component" value="Unassembled WGS sequence"/>
</dbReference>
<proteinExistence type="predicted"/>
<keyword evidence="2" id="KW-1185">Reference proteome</keyword>
<evidence type="ECO:0008006" key="3">
    <source>
        <dbReference type="Google" id="ProtNLM"/>
    </source>
</evidence>
<organism evidence="1 2">
    <name type="scientific">Bergeriella denitrificans</name>
    <name type="common">Neisseria denitrificans</name>
    <dbReference type="NCBI Taxonomy" id="494"/>
    <lineage>
        <taxon>Bacteria</taxon>
        <taxon>Pseudomonadati</taxon>
        <taxon>Pseudomonadota</taxon>
        <taxon>Betaproteobacteria</taxon>
        <taxon>Neisseriales</taxon>
        <taxon>Neisseriaceae</taxon>
        <taxon>Bergeriella</taxon>
    </lineage>
</organism>
<evidence type="ECO:0000313" key="1">
    <source>
        <dbReference type="EMBL" id="STZ75952.1"/>
    </source>
</evidence>
<accession>A0A378UHI9</accession>
<reference evidence="1 2" key="1">
    <citation type="submission" date="2018-06" db="EMBL/GenBank/DDBJ databases">
        <authorList>
            <consortium name="Pathogen Informatics"/>
            <person name="Doyle S."/>
        </authorList>
    </citation>
    <scope>NUCLEOTIDE SEQUENCE [LARGE SCALE GENOMIC DNA]</scope>
    <source>
        <strain evidence="1 2">NCTC10295</strain>
    </source>
</reference>
<dbReference type="InterPro" id="IPR011990">
    <property type="entry name" value="TPR-like_helical_dom_sf"/>
</dbReference>
<protein>
    <recommendedName>
        <fullName evidence="3">Tetratricopeptide repeat protein</fullName>
    </recommendedName>
</protein>
<name>A0A378UHI9_BERDE</name>
<evidence type="ECO:0000313" key="2">
    <source>
        <dbReference type="Proteomes" id="UP000254651"/>
    </source>
</evidence>
<dbReference type="SUPFAM" id="SSF48452">
    <property type="entry name" value="TPR-like"/>
    <property type="match status" value="1"/>
</dbReference>
<sequence>MNQASPFNRNALSDLTDSYERQQAAIEAFNQAVEAGDDDSARAVCEFVVRDEESCNLFGAGFQMHCLTWLTQHFRQRYAESEDGSEEEALAIEGLIECFWEHKWIVARLPLDVSLTQEDIANANELLAALHEEGHLGAAAVEKCLMLQSIHMGEAEAARRHFQAWQNAADDESSDCEACEQSSLIEYYHFIGEHAKVLECAEPVLSGHLICGEVPHISYAPVIDSMIKLGREQEAYSLLQRAMEHITEENQNFSFLLAPLAVLCFRLGKHEEAADFMDEYAEEMHNAGKNNVLYGLDYLLAVAPFNEDAQAAARGLAKELDERNGNSHYQSTLEYLFGPSAVH</sequence>